<evidence type="ECO:0000256" key="2">
    <source>
        <dbReference type="ARBA" id="ARBA00022723"/>
    </source>
</evidence>
<evidence type="ECO:0000256" key="4">
    <source>
        <dbReference type="ARBA" id="ARBA00023235"/>
    </source>
</evidence>
<evidence type="ECO:0000259" key="5">
    <source>
        <dbReference type="Pfam" id="PF02878"/>
    </source>
</evidence>
<keyword evidence="4" id="KW-0413">Isomerase</keyword>
<gene>
    <name evidence="7" type="ORF">COU03_01300</name>
</gene>
<keyword evidence="3" id="KW-0460">Magnesium</keyword>
<dbReference type="PANTHER" id="PTHR45745:SF1">
    <property type="entry name" value="PHOSPHOGLUCOMUTASE 2B-RELATED"/>
    <property type="match status" value="1"/>
</dbReference>
<dbReference type="Pfam" id="PF02880">
    <property type="entry name" value="PGM_PMM_III"/>
    <property type="match status" value="1"/>
</dbReference>
<dbReference type="InterPro" id="IPR016055">
    <property type="entry name" value="A-D-PHexomutase_a/b/a-I/II/III"/>
</dbReference>
<evidence type="ECO:0000313" key="8">
    <source>
        <dbReference type="Proteomes" id="UP000228906"/>
    </source>
</evidence>
<sequence length="723" mass="81903">MIERDIEAIKKVYLDGVERNTPDEVKKTPVFNLSEEGESTLILNRQLVEKWGLEEWLANFKKEATVSTAGIRGIQNVLYPWDVRFPINQVGVALATIAKVLALKEKDGNKTLHKIAAGEVRYNTRQFVDLITRIQAGLGVRTHLALGRKTMPIWLVSFLIFMNDYDGGEYVTASHAVSSKTATKDLDSEGSQFLPEYSVASVSKIEGIIKEAKENGYAIKLSSINDPLITEDFDGIADYTEYLKNGVATPKSLSLIKEQTDNGLKILFDFGGGSMFNAMSPILENLGILSVFDFYRAKEDPFFYGIGKTLKLNPQNNQEEFFDLSCDISLLEVVKTAGFEEILKEKPLGYVVIMVDPDGDRIVLGQVEPKGRADFLDKLGIGYIAVNEEKIFTVYQPTFGFLMLMDFYMRQLKEAGVFNDYPRLMIKTTCSSLAWDEWAKFNGIAVVNTPVGFKEIAAIMKKTEKQIKDNPQKEVSIKDAFGKEINLGVQPRLIFGGEENGGMIVGPEQYIKSQNGRLAIAMREKSAGEAAVLATAMVARFYKQKKFLSDYLNEIYVSNNISFKFYFRVDDTYYNESEPNPEILKKAKQEGEMKRDEIYSFYLSLSLAFRGKVITLEQARDILKDLFGEMNFDGLKDIIFVTDGVYFDFEDMFVEVRKSGTDAKMRFFFCGQDQQKCQLFSKELAKYKGGIPELFGRYISKDFREQAQNLADKIYSDYFRQGL</sequence>
<dbReference type="Gene3D" id="3.40.120.10">
    <property type="entry name" value="Alpha-D-Glucose-1,6-Bisphosphate, subunit A, domain 3"/>
    <property type="match status" value="3"/>
</dbReference>
<dbReference type="SUPFAM" id="SSF55957">
    <property type="entry name" value="Phosphoglucomutase, C-terminal domain"/>
    <property type="match status" value="1"/>
</dbReference>
<dbReference type="EMBL" id="PFAV01000022">
    <property type="protein sequence ID" value="PIR91632.1"/>
    <property type="molecule type" value="Genomic_DNA"/>
</dbReference>
<reference evidence="8" key="1">
    <citation type="submission" date="2017-09" db="EMBL/GenBank/DDBJ databases">
        <title>Depth-based differentiation of microbial function through sediment-hosted aquifers and enrichment of novel symbionts in the deep terrestrial subsurface.</title>
        <authorList>
            <person name="Probst A.J."/>
            <person name="Ladd B."/>
            <person name="Jarett J.K."/>
            <person name="Geller-Mcgrath D.E."/>
            <person name="Sieber C.M.K."/>
            <person name="Emerson J.B."/>
            <person name="Anantharaman K."/>
            <person name="Thomas B.C."/>
            <person name="Malmstrom R."/>
            <person name="Stieglmeier M."/>
            <person name="Klingl A."/>
            <person name="Woyke T."/>
            <person name="Ryan C.M."/>
            <person name="Banfield J.F."/>
        </authorList>
    </citation>
    <scope>NUCLEOTIDE SEQUENCE [LARGE SCALE GENOMIC DNA]</scope>
</reference>
<dbReference type="GO" id="GO:0046872">
    <property type="term" value="F:metal ion binding"/>
    <property type="evidence" value="ECO:0007669"/>
    <property type="project" value="UniProtKB-KW"/>
</dbReference>
<dbReference type="Gene3D" id="3.30.310.50">
    <property type="entry name" value="Alpha-D-phosphohexomutase, C-terminal domain"/>
    <property type="match status" value="1"/>
</dbReference>
<dbReference type="Pfam" id="PF02878">
    <property type="entry name" value="PGM_PMM_I"/>
    <property type="match status" value="1"/>
</dbReference>
<feature type="domain" description="Alpha-D-phosphohexomutase alpha/beta/alpha" evidence="6">
    <location>
        <begin position="424"/>
        <end position="555"/>
    </location>
</feature>
<accession>A0A2H0UXS5</accession>
<evidence type="ECO:0008006" key="9">
    <source>
        <dbReference type="Google" id="ProtNLM"/>
    </source>
</evidence>
<evidence type="ECO:0000256" key="1">
    <source>
        <dbReference type="ARBA" id="ARBA00010231"/>
    </source>
</evidence>
<dbReference type="InterPro" id="IPR005846">
    <property type="entry name" value="A-D-PHexomutase_a/b/a-III"/>
</dbReference>
<dbReference type="Proteomes" id="UP000228906">
    <property type="component" value="Unassembled WGS sequence"/>
</dbReference>
<protein>
    <recommendedName>
        <fullName evidence="9">Alpha-D-phosphohexomutase alpha/beta/alpha domain-containing protein</fullName>
    </recommendedName>
</protein>
<comment type="similarity">
    <text evidence="1">Belongs to the phosphohexose mutase family.</text>
</comment>
<evidence type="ECO:0000256" key="3">
    <source>
        <dbReference type="ARBA" id="ARBA00022842"/>
    </source>
</evidence>
<proteinExistence type="inferred from homology"/>
<evidence type="ECO:0000259" key="6">
    <source>
        <dbReference type="Pfam" id="PF02880"/>
    </source>
</evidence>
<dbReference type="PANTHER" id="PTHR45745">
    <property type="entry name" value="PHOSPHOMANNOMUTASE 45A"/>
    <property type="match status" value="1"/>
</dbReference>
<evidence type="ECO:0000313" key="7">
    <source>
        <dbReference type="EMBL" id="PIR91632.1"/>
    </source>
</evidence>
<organism evidence="7 8">
    <name type="scientific">bacterium (Candidatus Gribaldobacteria) CG10_big_fil_rev_8_21_14_0_10_41_12</name>
    <dbReference type="NCBI Taxonomy" id="2014277"/>
    <lineage>
        <taxon>Bacteria</taxon>
        <taxon>Candidatus Gribaldobacteria</taxon>
    </lineage>
</organism>
<name>A0A2H0UXS5_9BACT</name>
<keyword evidence="2" id="KW-0479">Metal-binding</keyword>
<dbReference type="SUPFAM" id="SSF53738">
    <property type="entry name" value="Phosphoglucomutase, first 3 domains"/>
    <property type="match status" value="2"/>
</dbReference>
<dbReference type="InterPro" id="IPR036900">
    <property type="entry name" value="A-D-PHexomutase_C_sf"/>
</dbReference>
<dbReference type="GO" id="GO:0006166">
    <property type="term" value="P:purine ribonucleoside salvage"/>
    <property type="evidence" value="ECO:0007669"/>
    <property type="project" value="TreeGrafter"/>
</dbReference>
<dbReference type="GO" id="GO:0005975">
    <property type="term" value="P:carbohydrate metabolic process"/>
    <property type="evidence" value="ECO:0007669"/>
    <property type="project" value="InterPro"/>
</dbReference>
<dbReference type="InterPro" id="IPR005844">
    <property type="entry name" value="A-D-PHexomutase_a/b/a-I"/>
</dbReference>
<dbReference type="AlphaFoldDB" id="A0A2H0UXS5"/>
<dbReference type="GO" id="GO:0008973">
    <property type="term" value="F:phosphopentomutase activity"/>
    <property type="evidence" value="ECO:0007669"/>
    <property type="project" value="TreeGrafter"/>
</dbReference>
<comment type="caution">
    <text evidence="7">The sequence shown here is derived from an EMBL/GenBank/DDBJ whole genome shotgun (WGS) entry which is preliminary data.</text>
</comment>
<feature type="domain" description="Alpha-D-phosphohexomutase alpha/beta/alpha" evidence="5">
    <location>
        <begin position="68"/>
        <end position="213"/>
    </location>
</feature>